<dbReference type="InterPro" id="IPR011051">
    <property type="entry name" value="RmlC_Cupin_sf"/>
</dbReference>
<dbReference type="Pfam" id="PF07883">
    <property type="entry name" value="Cupin_2"/>
    <property type="match status" value="1"/>
</dbReference>
<proteinExistence type="predicted"/>
<name>A0A1A3GV36_MYCMU</name>
<protein>
    <submittedName>
        <fullName evidence="2">Cupin</fullName>
    </submittedName>
</protein>
<dbReference type="Proteomes" id="UP000093898">
    <property type="component" value="Unassembled WGS sequence"/>
</dbReference>
<dbReference type="AlphaFoldDB" id="A0A1A3GV36"/>
<organism evidence="2 3">
    <name type="scientific">Mycolicibacterium mucogenicum</name>
    <name type="common">Mycobacterium mucogenicum</name>
    <dbReference type="NCBI Taxonomy" id="56689"/>
    <lineage>
        <taxon>Bacteria</taxon>
        <taxon>Bacillati</taxon>
        <taxon>Actinomycetota</taxon>
        <taxon>Actinomycetes</taxon>
        <taxon>Mycobacteriales</taxon>
        <taxon>Mycobacteriaceae</taxon>
        <taxon>Mycolicibacterium</taxon>
    </lineage>
</organism>
<dbReference type="SUPFAM" id="SSF51182">
    <property type="entry name" value="RmlC-like cupins"/>
    <property type="match status" value="1"/>
</dbReference>
<evidence type="ECO:0000313" key="2">
    <source>
        <dbReference type="EMBL" id="OBJ39231.1"/>
    </source>
</evidence>
<feature type="domain" description="Cupin type-2" evidence="1">
    <location>
        <begin position="52"/>
        <end position="103"/>
    </location>
</feature>
<sequence length="123" mass="13596">MTTAVDLFAAFVHLYDDGRIEPAERTFGSGQPGWHVMTFHAETDAEVHADYWEIHTEADELVVCVAGEIRLHLRAAEDGPGVTLTTGHAMVVPSGTWHRIALTRPSDIMSITFPRGSRLEQRG</sequence>
<dbReference type="STRING" id="56689.GCA_001291445_01237"/>
<dbReference type="InterPro" id="IPR014710">
    <property type="entry name" value="RmlC-like_jellyroll"/>
</dbReference>
<dbReference type="RefSeq" id="WP_064983485.1">
    <property type="nucleotide sequence ID" value="NZ_LZLC01000183.1"/>
</dbReference>
<dbReference type="OrthoDB" id="512358at2"/>
<gene>
    <name evidence="2" type="ORF">A5630_27760</name>
</gene>
<comment type="caution">
    <text evidence="2">The sequence shown here is derived from an EMBL/GenBank/DDBJ whole genome shotgun (WGS) entry which is preliminary data.</text>
</comment>
<evidence type="ECO:0000259" key="1">
    <source>
        <dbReference type="Pfam" id="PF07883"/>
    </source>
</evidence>
<dbReference type="EMBL" id="LZLC01000183">
    <property type="protein sequence ID" value="OBJ39231.1"/>
    <property type="molecule type" value="Genomic_DNA"/>
</dbReference>
<dbReference type="InterPro" id="IPR013096">
    <property type="entry name" value="Cupin_2"/>
</dbReference>
<dbReference type="Gene3D" id="2.60.120.10">
    <property type="entry name" value="Jelly Rolls"/>
    <property type="match status" value="1"/>
</dbReference>
<evidence type="ECO:0000313" key="3">
    <source>
        <dbReference type="Proteomes" id="UP000093898"/>
    </source>
</evidence>
<reference evidence="2 3" key="1">
    <citation type="submission" date="2016-06" db="EMBL/GenBank/DDBJ databases">
        <authorList>
            <person name="Kjaerup R.B."/>
            <person name="Dalgaard T.S."/>
            <person name="Juul-Madsen H.R."/>
        </authorList>
    </citation>
    <scope>NUCLEOTIDE SEQUENCE [LARGE SCALE GENOMIC DNA]</scope>
    <source>
        <strain evidence="2 3">1127319.6</strain>
    </source>
</reference>
<accession>A0A1A3GV36</accession>